<accession>A0A2S7IEX3</accession>
<dbReference type="AlphaFoldDB" id="A0A2S7IEX3"/>
<keyword evidence="1" id="KW-0175">Coiled coil</keyword>
<dbReference type="Proteomes" id="UP000239590">
    <property type="component" value="Unassembled WGS sequence"/>
</dbReference>
<feature type="chain" id="PRO_5015429045" evidence="2">
    <location>
        <begin position="25"/>
        <end position="227"/>
    </location>
</feature>
<evidence type="ECO:0000256" key="2">
    <source>
        <dbReference type="SAM" id="SignalP"/>
    </source>
</evidence>
<reference evidence="4" key="1">
    <citation type="submission" date="2018-02" db="EMBL/GenBank/DDBJ databases">
        <title>Genome sequencing of Solimonas sp. HR-BB.</title>
        <authorList>
            <person name="Lee Y."/>
            <person name="Jeon C.O."/>
        </authorList>
    </citation>
    <scope>NUCLEOTIDE SEQUENCE [LARGE SCALE GENOMIC DNA]</scope>
    <source>
        <strain evidence="4">HR-U</strain>
    </source>
</reference>
<evidence type="ECO:0000256" key="1">
    <source>
        <dbReference type="SAM" id="Coils"/>
    </source>
</evidence>
<dbReference type="EMBL" id="PTRA01000010">
    <property type="protein sequence ID" value="PQA53196.1"/>
    <property type="molecule type" value="Genomic_DNA"/>
</dbReference>
<evidence type="ECO:0000313" key="4">
    <source>
        <dbReference type="Proteomes" id="UP000239590"/>
    </source>
</evidence>
<feature type="signal peptide" evidence="2">
    <location>
        <begin position="1"/>
        <end position="24"/>
    </location>
</feature>
<feature type="coiled-coil region" evidence="1">
    <location>
        <begin position="57"/>
        <end position="100"/>
    </location>
</feature>
<protein>
    <submittedName>
        <fullName evidence="3">Conjugal transfer protein TraI</fullName>
    </submittedName>
</protein>
<dbReference type="OrthoDB" id="793529at2"/>
<proteinExistence type="predicted"/>
<name>A0A2S7IEX3_9BACT</name>
<keyword evidence="4" id="KW-1185">Reference proteome</keyword>
<comment type="caution">
    <text evidence="3">The sequence shown here is derived from an EMBL/GenBank/DDBJ whole genome shotgun (WGS) entry which is preliminary data.</text>
</comment>
<evidence type="ECO:0000313" key="3">
    <source>
        <dbReference type="EMBL" id="PQA53196.1"/>
    </source>
</evidence>
<dbReference type="RefSeq" id="WP_104716110.1">
    <property type="nucleotide sequence ID" value="NZ_PTRA01000010.1"/>
</dbReference>
<organism evidence="3 4">
    <name type="scientific">Siphonobacter curvatus</name>
    <dbReference type="NCBI Taxonomy" id="2094562"/>
    <lineage>
        <taxon>Bacteria</taxon>
        <taxon>Pseudomonadati</taxon>
        <taxon>Bacteroidota</taxon>
        <taxon>Cytophagia</taxon>
        <taxon>Cytophagales</taxon>
        <taxon>Cytophagaceae</taxon>
        <taxon>Siphonobacter</taxon>
    </lineage>
</organism>
<sequence length="227" mass="26429">MKTARVLLLTLGLCLAGPRPSVQAALPLAEIIKQAIVKVIKAADLVIQREQNKVIWLQNAQKALENTMAKLKLEQIADWLEQHRKLYADYFEELARVKQTLAFFHRIRAVSLRYYALEALYQRTWTQLQQDPTFTPNERAHMNRVYRGILQASGENMQRLLLVVESFRTRMTDAERLALIEAAADAVEKNYEDLLRFNQQNLEIRLGRAHSQREREALRRWYGSSLP</sequence>
<gene>
    <name evidence="3" type="ORF">C5O19_25030</name>
</gene>
<keyword evidence="2" id="KW-0732">Signal</keyword>